<comment type="caution">
    <text evidence="1">The sequence shown here is derived from an EMBL/GenBank/DDBJ whole genome shotgun (WGS) entry which is preliminary data.</text>
</comment>
<proteinExistence type="predicted"/>
<accession>A0A1V6PJM5</accession>
<name>A0A1V6PJM5_PENDC</name>
<sequence>MSSRKRKRNLSSKVWDQWRGFVVNRDEPKKPMYTASDLAPLNIELVSDNDTRDNFRFEPFDATLTLMKGASPRKLRTLDLEADANLGVRELESQHKDYCYGLWYAIEEREQSYSVPPQPAWGMRVLRGRLNEFCDQNGDYHQETTIYEHLQMAMFSFNLPDEDSILASELSALVQLISIRSRQPTFSRSPYIAVLLISFFGPRQVRVIQALYHKGTLKEGGPKLTVTLEKAMNLAGDDGNENEKH</sequence>
<organism evidence="1 2">
    <name type="scientific">Penicillium decumbens</name>
    <dbReference type="NCBI Taxonomy" id="69771"/>
    <lineage>
        <taxon>Eukaryota</taxon>
        <taxon>Fungi</taxon>
        <taxon>Dikarya</taxon>
        <taxon>Ascomycota</taxon>
        <taxon>Pezizomycotina</taxon>
        <taxon>Eurotiomycetes</taxon>
        <taxon>Eurotiomycetidae</taxon>
        <taxon>Eurotiales</taxon>
        <taxon>Aspergillaceae</taxon>
        <taxon>Penicillium</taxon>
    </lineage>
</organism>
<evidence type="ECO:0000313" key="1">
    <source>
        <dbReference type="EMBL" id="OQD77240.1"/>
    </source>
</evidence>
<keyword evidence="2" id="KW-1185">Reference proteome</keyword>
<evidence type="ECO:0000313" key="2">
    <source>
        <dbReference type="Proteomes" id="UP000191522"/>
    </source>
</evidence>
<dbReference type="Proteomes" id="UP000191522">
    <property type="component" value="Unassembled WGS sequence"/>
</dbReference>
<gene>
    <name evidence="1" type="ORF">PENDEC_c003G06751</name>
</gene>
<protein>
    <submittedName>
        <fullName evidence="1">Uncharacterized protein</fullName>
    </submittedName>
</protein>
<dbReference type="OrthoDB" id="4453902at2759"/>
<dbReference type="EMBL" id="MDYL01000003">
    <property type="protein sequence ID" value="OQD77240.1"/>
    <property type="molecule type" value="Genomic_DNA"/>
</dbReference>
<dbReference type="OMA" id="RQVRVIQ"/>
<reference evidence="2" key="1">
    <citation type="journal article" date="2017" name="Nat. Microbiol.">
        <title>Global analysis of biosynthetic gene clusters reveals vast potential of secondary metabolite production in Penicillium species.</title>
        <authorList>
            <person name="Nielsen J.C."/>
            <person name="Grijseels S."/>
            <person name="Prigent S."/>
            <person name="Ji B."/>
            <person name="Dainat J."/>
            <person name="Nielsen K.F."/>
            <person name="Frisvad J.C."/>
            <person name="Workman M."/>
            <person name="Nielsen J."/>
        </authorList>
    </citation>
    <scope>NUCLEOTIDE SEQUENCE [LARGE SCALE GENOMIC DNA]</scope>
    <source>
        <strain evidence="2">IBT 11843</strain>
    </source>
</reference>
<dbReference type="AlphaFoldDB" id="A0A1V6PJM5"/>